<dbReference type="EMBL" id="SCWD01000011">
    <property type="protein sequence ID" value="TDL94259.1"/>
    <property type="molecule type" value="Genomic_DNA"/>
</dbReference>
<evidence type="ECO:0000313" key="2">
    <source>
        <dbReference type="Proteomes" id="UP000295280"/>
    </source>
</evidence>
<dbReference type="Proteomes" id="UP000295280">
    <property type="component" value="Unassembled WGS sequence"/>
</dbReference>
<evidence type="ECO:0000313" key="1">
    <source>
        <dbReference type="EMBL" id="TDL94259.1"/>
    </source>
</evidence>
<proteinExistence type="predicted"/>
<keyword evidence="2" id="KW-1185">Reference proteome</keyword>
<protein>
    <submittedName>
        <fullName evidence="1">Uncharacterized protein</fullName>
    </submittedName>
</protein>
<organism evidence="1 2">
    <name type="scientific">Macrococcus carouselicus</name>
    <dbReference type="NCBI Taxonomy" id="69969"/>
    <lineage>
        <taxon>Bacteria</taxon>
        <taxon>Bacillati</taxon>
        <taxon>Bacillota</taxon>
        <taxon>Bacilli</taxon>
        <taxon>Bacillales</taxon>
        <taxon>Staphylococcaceae</taxon>
        <taxon>Macrococcus</taxon>
    </lineage>
</organism>
<dbReference type="RefSeq" id="WP_133418539.1">
    <property type="nucleotide sequence ID" value="NZ_SCWD01000011.1"/>
</dbReference>
<name>A0A9Q8CKD9_9STAP</name>
<dbReference type="AlphaFoldDB" id="A0A9Q8CKD9"/>
<gene>
    <name evidence="1" type="ORF">ERX40_11015</name>
</gene>
<accession>A0A9Q8CKD9</accession>
<reference evidence="1 2" key="1">
    <citation type="submission" date="2019-01" db="EMBL/GenBank/DDBJ databases">
        <title>Draft genome sequences of the type strains of six Macrococcus species.</title>
        <authorList>
            <person name="Mazhar S."/>
            <person name="Altermann E."/>
            <person name="Hill C."/>
            <person name="Mcauliffe O."/>
        </authorList>
    </citation>
    <scope>NUCLEOTIDE SEQUENCE [LARGE SCALE GENOMIC DNA]</scope>
    <source>
        <strain evidence="1 2">ATCC 51828</strain>
    </source>
</reference>
<comment type="caution">
    <text evidence="1">The sequence shown here is derived from an EMBL/GenBank/DDBJ whole genome shotgun (WGS) entry which is preliminary data.</text>
</comment>
<sequence length="60" mass="6899">MTKTNFTITLKGQKEFTEEELYLLNENNIADIVIMTRSNQGEGTLTIKSDQYDIQINEAE</sequence>